<evidence type="ECO:0000256" key="1">
    <source>
        <dbReference type="SAM" id="MobiDB-lite"/>
    </source>
</evidence>
<dbReference type="CDD" id="cd09917">
    <property type="entry name" value="F-box_SF"/>
    <property type="match status" value="1"/>
</dbReference>
<evidence type="ECO:0000259" key="2">
    <source>
        <dbReference type="Pfam" id="PF12937"/>
    </source>
</evidence>
<protein>
    <recommendedName>
        <fullName evidence="2">F-box domain-containing protein</fullName>
    </recommendedName>
</protein>
<name>A0ABR4N4R7_9FUNG</name>
<sequence length="685" mass="72745">MDDPAPAQSSGPSEPPSGLAPALDGLGSEIERSKCALLADSGFFLENDIPPLPRDLPTELWELVFAELPPCTLALGAARVSRRWAAIAARSPVTVDVALVVGRDEGTQVAADARDESPTDLQLCAGSRTLARKLGKLASAHALLPALRGPASGGRLWAVVRADALIAELESVRATPTLSGSHAPHAADPDLAAAVLDIVCQQACDAAAQLTGRPPSRVRANPLLLVDLAGRGAEPGTVRTGAAEVAAAARLASMCTVFREVLVRNPDHDAVNVVASRPTAAVTHLELGDVHTQVACSAASKLPRLTSLRLQSDGRFLDEHGIFHISALRPISAMASQLTDLTLDGPWFQSMLDYGPGLFETIKQLKQLRRFIADLDAQVHTPQAIYDLFVALPHLVEFGRLGRIDHSFWRLFQRGEAARIRRVSLGSCKFAFSMRLSGNRNFLADMAFGLLWAMPMLEELSLYLGFQSGVDTDLLLDIVCRIKAGKDWNEPDPIDERRLPPPPPPPPSPAKQRSMAQAAVAAAYGSTRPRRTQSAASRAAAAAREAAKAAKEGKSSKQPTQPTVHGSLDAPIVSQEKAQESDQAIRSGPLPRCASEPVSMLCQPDDVGQAAPTTAGSSGSSGPPPQMLRRVYIFQAIDVESINATAWRNAALVHGGGPPISIVITDDVSIDGSLGRQFRTFGPPI</sequence>
<reference evidence="3 4" key="1">
    <citation type="submission" date="2023-09" db="EMBL/GenBank/DDBJ databases">
        <title>Pangenome analysis of Batrachochytrium dendrobatidis and related Chytrids.</title>
        <authorList>
            <person name="Yacoub M.N."/>
            <person name="Stajich J.E."/>
            <person name="James T.Y."/>
        </authorList>
    </citation>
    <scope>NUCLEOTIDE SEQUENCE [LARGE SCALE GENOMIC DNA]</scope>
    <source>
        <strain evidence="3 4">JEL0888</strain>
    </source>
</reference>
<dbReference type="EMBL" id="JADGIZ020000032">
    <property type="protein sequence ID" value="KAL2914532.1"/>
    <property type="molecule type" value="Genomic_DNA"/>
</dbReference>
<feature type="compositionally biased region" description="Low complexity" evidence="1">
    <location>
        <begin position="534"/>
        <end position="544"/>
    </location>
</feature>
<dbReference type="InterPro" id="IPR036047">
    <property type="entry name" value="F-box-like_dom_sf"/>
</dbReference>
<dbReference type="Proteomes" id="UP001527925">
    <property type="component" value="Unassembled WGS sequence"/>
</dbReference>
<comment type="caution">
    <text evidence="3">The sequence shown here is derived from an EMBL/GenBank/DDBJ whole genome shotgun (WGS) entry which is preliminary data.</text>
</comment>
<gene>
    <name evidence="3" type="ORF">HK105_205882</name>
</gene>
<evidence type="ECO:0000313" key="4">
    <source>
        <dbReference type="Proteomes" id="UP001527925"/>
    </source>
</evidence>
<dbReference type="SUPFAM" id="SSF81383">
    <property type="entry name" value="F-box domain"/>
    <property type="match status" value="1"/>
</dbReference>
<feature type="domain" description="F-box" evidence="2">
    <location>
        <begin position="55"/>
        <end position="90"/>
    </location>
</feature>
<dbReference type="InterPro" id="IPR001810">
    <property type="entry name" value="F-box_dom"/>
</dbReference>
<evidence type="ECO:0000313" key="3">
    <source>
        <dbReference type="EMBL" id="KAL2914532.1"/>
    </source>
</evidence>
<feature type="region of interest" description="Disordered" evidence="1">
    <location>
        <begin position="490"/>
        <end position="625"/>
    </location>
</feature>
<dbReference type="Pfam" id="PF12937">
    <property type="entry name" value="F-box-like"/>
    <property type="match status" value="1"/>
</dbReference>
<feature type="region of interest" description="Disordered" evidence="1">
    <location>
        <begin position="1"/>
        <end position="24"/>
    </location>
</feature>
<feature type="compositionally biased region" description="Low complexity" evidence="1">
    <location>
        <begin position="608"/>
        <end position="621"/>
    </location>
</feature>
<feature type="compositionally biased region" description="Pro residues" evidence="1">
    <location>
        <begin position="500"/>
        <end position="509"/>
    </location>
</feature>
<accession>A0ABR4N4R7</accession>
<keyword evidence="4" id="KW-1185">Reference proteome</keyword>
<feature type="compositionally biased region" description="Basic and acidic residues" evidence="1">
    <location>
        <begin position="490"/>
        <end position="499"/>
    </location>
</feature>
<proteinExistence type="predicted"/>
<feature type="compositionally biased region" description="Basic and acidic residues" evidence="1">
    <location>
        <begin position="545"/>
        <end position="555"/>
    </location>
</feature>
<organism evidence="3 4">
    <name type="scientific">Polyrhizophydium stewartii</name>
    <dbReference type="NCBI Taxonomy" id="2732419"/>
    <lineage>
        <taxon>Eukaryota</taxon>
        <taxon>Fungi</taxon>
        <taxon>Fungi incertae sedis</taxon>
        <taxon>Chytridiomycota</taxon>
        <taxon>Chytridiomycota incertae sedis</taxon>
        <taxon>Chytridiomycetes</taxon>
        <taxon>Rhizophydiales</taxon>
        <taxon>Rhizophydiales incertae sedis</taxon>
        <taxon>Polyrhizophydium</taxon>
    </lineage>
</organism>